<evidence type="ECO:0000313" key="6">
    <source>
        <dbReference type="Proteomes" id="UP000230069"/>
    </source>
</evidence>
<evidence type="ECO:0000256" key="2">
    <source>
        <dbReference type="ARBA" id="ARBA00006801"/>
    </source>
</evidence>
<dbReference type="GO" id="GO:0000785">
    <property type="term" value="C:chromatin"/>
    <property type="evidence" value="ECO:0007669"/>
    <property type="project" value="TreeGrafter"/>
</dbReference>
<evidence type="ECO:0000256" key="1">
    <source>
        <dbReference type="ARBA" id="ARBA00004123"/>
    </source>
</evidence>
<dbReference type="Proteomes" id="UP000230069">
    <property type="component" value="Unassembled WGS sequence"/>
</dbReference>
<name>A0A2G5CV44_AQUCA</name>
<dbReference type="PANTHER" id="PTHR12549:SF33">
    <property type="entry name" value="LYSINE-SPECIFIC DEMETHYLASE JMJ27"/>
    <property type="match status" value="1"/>
</dbReference>
<evidence type="ECO:0000313" key="5">
    <source>
        <dbReference type="EMBL" id="PIA34777.1"/>
    </source>
</evidence>
<sequence length="308" mass="34738">GAVVYCHNCKTKRYCYPCLENWYPGKAKEEIENACPVCCGNCNCKACLRANIVVSRHEEPGPNVKLQRLLHLLHGVLPLLRQIYLEQESEIEIEAKIQGIELAEVKIIRAQLDEVERRYCDNCNTSIVDFLRNCPNPDCSYDLCLTCCRELRKGCQPGGSQAYSSHRQFIERSHGKDTDVKHTTRAPRKKSGWEGAQAAECSTTDVVGQFPEWNTNADGSIPCPPKERGGCGSKILELRRSFKTNWVSKLLNNAEKLTYNFQVPNVDFPNGCPSCHLIVANDCKNPERQELAEVTVMTTFCIVPVLWI</sequence>
<dbReference type="EMBL" id="KZ305054">
    <property type="protein sequence ID" value="PIA34777.1"/>
    <property type="molecule type" value="Genomic_DNA"/>
</dbReference>
<evidence type="ECO:0000256" key="4">
    <source>
        <dbReference type="ARBA" id="ARBA00023242"/>
    </source>
</evidence>
<proteinExistence type="inferred from homology"/>
<accession>A0A2G5CV44</accession>
<dbReference type="OrthoDB" id="1667110at2759"/>
<keyword evidence="6" id="KW-1185">Reference proteome</keyword>
<dbReference type="InParanoid" id="A0A2G5CV44"/>
<keyword evidence="3" id="KW-0479">Metal-binding</keyword>
<keyword evidence="4" id="KW-0539">Nucleus</keyword>
<evidence type="ECO:0000256" key="3">
    <source>
        <dbReference type="ARBA" id="ARBA00022723"/>
    </source>
</evidence>
<dbReference type="GO" id="GO:0031490">
    <property type="term" value="F:chromatin DNA binding"/>
    <property type="evidence" value="ECO:0007669"/>
    <property type="project" value="TreeGrafter"/>
</dbReference>
<dbReference type="InterPro" id="IPR045109">
    <property type="entry name" value="LSDs-like"/>
</dbReference>
<dbReference type="GO" id="GO:0032454">
    <property type="term" value="F:histone H3K9 demethylase activity"/>
    <property type="evidence" value="ECO:0007669"/>
    <property type="project" value="InterPro"/>
</dbReference>
<reference evidence="5 6" key="1">
    <citation type="submission" date="2017-09" db="EMBL/GenBank/DDBJ databases">
        <title>WGS assembly of Aquilegia coerulea Goldsmith.</title>
        <authorList>
            <person name="Hodges S."/>
            <person name="Kramer E."/>
            <person name="Nordborg M."/>
            <person name="Tomkins J."/>
            <person name="Borevitz J."/>
            <person name="Derieg N."/>
            <person name="Yan J."/>
            <person name="Mihaltcheva S."/>
            <person name="Hayes R.D."/>
            <person name="Rokhsar D."/>
        </authorList>
    </citation>
    <scope>NUCLEOTIDE SEQUENCE [LARGE SCALE GENOMIC DNA]</scope>
    <source>
        <strain evidence="6">cv. Goldsmith</strain>
    </source>
</reference>
<dbReference type="AlphaFoldDB" id="A0A2G5CV44"/>
<dbReference type="PANTHER" id="PTHR12549">
    <property type="entry name" value="JMJC DOMAIN-CONTAINING HISTONE DEMETHYLATION PROTEIN"/>
    <property type="match status" value="1"/>
</dbReference>
<evidence type="ECO:0008006" key="7">
    <source>
        <dbReference type="Google" id="ProtNLM"/>
    </source>
</evidence>
<organism evidence="5 6">
    <name type="scientific">Aquilegia coerulea</name>
    <name type="common">Rocky mountain columbine</name>
    <dbReference type="NCBI Taxonomy" id="218851"/>
    <lineage>
        <taxon>Eukaryota</taxon>
        <taxon>Viridiplantae</taxon>
        <taxon>Streptophyta</taxon>
        <taxon>Embryophyta</taxon>
        <taxon>Tracheophyta</taxon>
        <taxon>Spermatophyta</taxon>
        <taxon>Magnoliopsida</taxon>
        <taxon>Ranunculales</taxon>
        <taxon>Ranunculaceae</taxon>
        <taxon>Thalictroideae</taxon>
        <taxon>Aquilegia</taxon>
    </lineage>
</organism>
<comment type="subcellular location">
    <subcellularLocation>
        <location evidence="1">Nucleus</location>
    </subcellularLocation>
</comment>
<dbReference type="GO" id="GO:0003712">
    <property type="term" value="F:transcription coregulator activity"/>
    <property type="evidence" value="ECO:0007669"/>
    <property type="project" value="TreeGrafter"/>
</dbReference>
<dbReference type="GO" id="GO:0046872">
    <property type="term" value="F:metal ion binding"/>
    <property type="evidence" value="ECO:0007669"/>
    <property type="project" value="UniProtKB-KW"/>
</dbReference>
<gene>
    <name evidence="5" type="ORF">AQUCO_03700208v1</name>
</gene>
<protein>
    <recommendedName>
        <fullName evidence="7">RING-type domain-containing protein</fullName>
    </recommendedName>
</protein>
<comment type="similarity">
    <text evidence="2">Belongs to the JARID1 histone demethylase family.</text>
</comment>
<feature type="non-terminal residue" evidence="5">
    <location>
        <position position="1"/>
    </location>
</feature>
<dbReference type="GO" id="GO:0006357">
    <property type="term" value="P:regulation of transcription by RNA polymerase II"/>
    <property type="evidence" value="ECO:0007669"/>
    <property type="project" value="TreeGrafter"/>
</dbReference>
<dbReference type="GO" id="GO:0000118">
    <property type="term" value="C:histone deacetylase complex"/>
    <property type="evidence" value="ECO:0007669"/>
    <property type="project" value="TreeGrafter"/>
</dbReference>